<evidence type="ECO:0000313" key="2">
    <source>
        <dbReference type="Proteomes" id="UP000269573"/>
    </source>
</evidence>
<comment type="caution">
    <text evidence="1">The sequence shown here is derived from an EMBL/GenBank/DDBJ whole genome shotgun (WGS) entry which is preliminary data.</text>
</comment>
<dbReference type="AlphaFoldDB" id="A0A3M8DKW9"/>
<reference evidence="1 2" key="1">
    <citation type="submission" date="2018-10" db="EMBL/GenBank/DDBJ databases">
        <title>Phylogenomics of Brevibacillus.</title>
        <authorList>
            <person name="Dunlap C."/>
        </authorList>
    </citation>
    <scope>NUCLEOTIDE SEQUENCE [LARGE SCALE GENOMIC DNA]</scope>
    <source>
        <strain evidence="1 2">JCM 15774</strain>
    </source>
</reference>
<dbReference type="SUPFAM" id="SSF53474">
    <property type="entry name" value="alpha/beta-Hydrolases"/>
    <property type="match status" value="1"/>
</dbReference>
<keyword evidence="1" id="KW-0378">Hydrolase</keyword>
<organism evidence="1 2">
    <name type="scientific">Brevibacillus nitrificans</name>
    <dbReference type="NCBI Taxonomy" id="651560"/>
    <lineage>
        <taxon>Bacteria</taxon>
        <taxon>Bacillati</taxon>
        <taxon>Bacillota</taxon>
        <taxon>Bacilli</taxon>
        <taxon>Bacillales</taxon>
        <taxon>Paenibacillaceae</taxon>
        <taxon>Brevibacillus</taxon>
    </lineage>
</organism>
<dbReference type="Proteomes" id="UP000269573">
    <property type="component" value="Unassembled WGS sequence"/>
</dbReference>
<dbReference type="PANTHER" id="PTHR48098:SF3">
    <property type="entry name" value="IRON(III) ENTEROBACTIN ESTERASE"/>
    <property type="match status" value="1"/>
</dbReference>
<dbReference type="RefSeq" id="WP_122922772.1">
    <property type="nucleotide sequence ID" value="NZ_RHHU01000003.1"/>
</dbReference>
<dbReference type="PANTHER" id="PTHR48098">
    <property type="entry name" value="ENTEROCHELIN ESTERASE-RELATED"/>
    <property type="match status" value="1"/>
</dbReference>
<dbReference type="InterPro" id="IPR050583">
    <property type="entry name" value="Mycobacterial_A85_antigen"/>
</dbReference>
<dbReference type="Gene3D" id="3.40.50.1820">
    <property type="entry name" value="alpha/beta hydrolase"/>
    <property type="match status" value="1"/>
</dbReference>
<protein>
    <submittedName>
        <fullName evidence="1">Alpha/beta hydrolase</fullName>
    </submittedName>
</protein>
<name>A0A3M8DKW9_9BACL</name>
<dbReference type="GO" id="GO:0016787">
    <property type="term" value="F:hydrolase activity"/>
    <property type="evidence" value="ECO:0007669"/>
    <property type="project" value="UniProtKB-KW"/>
</dbReference>
<dbReference type="InterPro" id="IPR029058">
    <property type="entry name" value="AB_hydrolase_fold"/>
</dbReference>
<dbReference type="Pfam" id="PF00756">
    <property type="entry name" value="Esterase"/>
    <property type="match status" value="1"/>
</dbReference>
<keyword evidence="2" id="KW-1185">Reference proteome</keyword>
<dbReference type="EMBL" id="RHHU01000003">
    <property type="protein sequence ID" value="RNB88674.1"/>
    <property type="molecule type" value="Genomic_DNA"/>
</dbReference>
<sequence>MKKKRIIIEEVAGFVLHIYLPVHYFESNHRYPVVYVQDEASVVLDSYNYVDHLFLTKQLPEIIFVGIKPHERNDEYTPWPAASLVPGGRDFGGGAKTYLQTLVDQVKPYIDQAYRTLPEKENTAIAGCSLGGLVSIYAYYEHAEIFGKSALISASFWYDGFVEYIRSKPLPALDHQMYMYTGELEGVYKKTIQSQMVSKTKEAHHVLLEKGFVPENLRLETDPLGTHDSFFFSIRFIAAMKWLFGEACIQSDEPLR</sequence>
<gene>
    <name evidence="1" type="ORF">EDM59_06075</name>
</gene>
<proteinExistence type="predicted"/>
<evidence type="ECO:0000313" key="1">
    <source>
        <dbReference type="EMBL" id="RNB88674.1"/>
    </source>
</evidence>
<accession>A0A3M8DKW9</accession>
<dbReference type="InterPro" id="IPR000801">
    <property type="entry name" value="Esterase-like"/>
</dbReference>